<dbReference type="GO" id="GO:0016301">
    <property type="term" value="F:kinase activity"/>
    <property type="evidence" value="ECO:0007669"/>
    <property type="project" value="UniProtKB-KW"/>
</dbReference>
<evidence type="ECO:0000313" key="4">
    <source>
        <dbReference type="Proteomes" id="UP000076809"/>
    </source>
</evidence>
<proteinExistence type="predicted"/>
<reference evidence="3 6" key="3">
    <citation type="submission" date="2019-04" db="EMBL/GenBank/DDBJ databases">
        <title>Comparative genomics of Aeromonas veronii strains pathogenic to fish.</title>
        <authorList>
            <person name="Cascarano M.C."/>
            <person name="Smyrli M."/>
            <person name="Katharios P."/>
        </authorList>
    </citation>
    <scope>NUCLEOTIDE SEQUENCE [LARGE SCALE GENOMIC DNA]</scope>
    <source>
        <strain evidence="3 6">XU1</strain>
    </source>
</reference>
<dbReference type="Proteomes" id="UP000309618">
    <property type="component" value="Unassembled WGS sequence"/>
</dbReference>
<evidence type="ECO:0000313" key="2">
    <source>
        <dbReference type="EMBL" id="AYV37176.1"/>
    </source>
</evidence>
<name>A0A0T6T7A3_AERVE</name>
<dbReference type="RefSeq" id="WP_005360129.1">
    <property type="nucleotide sequence ID" value="NZ_CAAKNL010000006.1"/>
</dbReference>
<dbReference type="STRING" id="654.AMS64_10480"/>
<dbReference type="PANTHER" id="PTHR32309">
    <property type="entry name" value="TYROSINE-PROTEIN KINASE"/>
    <property type="match status" value="1"/>
</dbReference>
<dbReference type="Proteomes" id="UP000267614">
    <property type="component" value="Chromosome"/>
</dbReference>
<dbReference type="EMBL" id="SSUX01000026">
    <property type="protein sequence ID" value="THJ38640.1"/>
    <property type="molecule type" value="Genomic_DNA"/>
</dbReference>
<dbReference type="PANTHER" id="PTHR32309:SF31">
    <property type="entry name" value="CAPSULAR EXOPOLYSACCHARIDE FAMILY"/>
    <property type="match status" value="1"/>
</dbReference>
<dbReference type="EMBL" id="CP014774">
    <property type="protein sequence ID" value="ANB51304.1"/>
    <property type="molecule type" value="Genomic_DNA"/>
</dbReference>
<dbReference type="EMBL" id="CP033604">
    <property type="protein sequence ID" value="AYV37176.1"/>
    <property type="molecule type" value="Genomic_DNA"/>
</dbReference>
<reference evidence="1 4" key="1">
    <citation type="journal article" date="2016" name="J. Clin. Microbiol.">
        <title>Detection and Whole-Genome Sequencing of Carbapenemase-Producing Aeromonas hydrophila Isolates from Routine Perirectal Surveillance Culture.</title>
        <authorList>
            <person name="Hughes H.Y."/>
            <person name="Conlan S.P."/>
            <person name="Lau A.F."/>
            <person name="Dekker J.P."/>
            <person name="Michelin A.V."/>
            <person name="Youn J.H."/>
            <person name="Henderson D.K."/>
            <person name="Frank K.M."/>
            <person name="Segre J.A."/>
            <person name="Palmore T.N."/>
        </authorList>
    </citation>
    <scope>NUCLEOTIDE SEQUENCE [LARGE SCALE GENOMIC DNA]</scope>
    <source>
        <strain evidence="1 4">AVNIH1</strain>
    </source>
</reference>
<reference evidence="2 5" key="2">
    <citation type="submission" date="2018-11" db="EMBL/GenBank/DDBJ databases">
        <title>Complete genome sequence of multidrug-resistant Aeromonas veronii strain MS-18-37.</title>
        <authorList>
            <person name="Abdelhamed H."/>
            <person name="Lawrence M."/>
            <person name="Waldbieser G."/>
        </authorList>
    </citation>
    <scope>NUCLEOTIDE SEQUENCE [LARGE SCALE GENOMIC DNA]</scope>
    <source>
        <strain evidence="2 5">MS-18-37</strain>
    </source>
</reference>
<organism evidence="3 6">
    <name type="scientific">Aeromonas veronii</name>
    <dbReference type="NCBI Taxonomy" id="654"/>
    <lineage>
        <taxon>Bacteria</taxon>
        <taxon>Pseudomonadati</taxon>
        <taxon>Pseudomonadota</taxon>
        <taxon>Gammaproteobacteria</taxon>
        <taxon>Aeromonadales</taxon>
        <taxon>Aeromonadaceae</taxon>
        <taxon>Aeromonas</taxon>
    </lineage>
</organism>
<gene>
    <name evidence="3" type="ORF">E8Q35_21540</name>
    <name evidence="2" type="ORF">EFI48_10265</name>
    <name evidence="1" type="ORF">WM43_00730</name>
</gene>
<protein>
    <submittedName>
        <fullName evidence="1">Capsular biosynthesis protein</fullName>
    </submittedName>
    <submittedName>
        <fullName evidence="3">Tyrosine-protein kinase family protein</fullName>
    </submittedName>
</protein>
<dbReference type="SUPFAM" id="SSF52540">
    <property type="entry name" value="P-loop containing nucleoside triphosphate hydrolases"/>
    <property type="match status" value="1"/>
</dbReference>
<dbReference type="Gene3D" id="3.40.50.300">
    <property type="entry name" value="P-loop containing nucleotide triphosphate hydrolases"/>
    <property type="match status" value="1"/>
</dbReference>
<keyword evidence="3" id="KW-0808">Transferase</keyword>
<evidence type="ECO:0000313" key="6">
    <source>
        <dbReference type="Proteomes" id="UP000309618"/>
    </source>
</evidence>
<dbReference type="Proteomes" id="UP000076809">
    <property type="component" value="Chromosome"/>
</dbReference>
<dbReference type="InterPro" id="IPR050445">
    <property type="entry name" value="Bact_polysacc_biosynth/exp"/>
</dbReference>
<dbReference type="OrthoDB" id="5812594at2"/>
<evidence type="ECO:0000313" key="3">
    <source>
        <dbReference type="EMBL" id="THJ38640.1"/>
    </source>
</evidence>
<dbReference type="AlphaFoldDB" id="A0A0T6T7A3"/>
<accession>A0A0T6T7A3</accession>
<keyword evidence="3" id="KW-0418">Kinase</keyword>
<evidence type="ECO:0000313" key="5">
    <source>
        <dbReference type="Proteomes" id="UP000267614"/>
    </source>
</evidence>
<sequence>MSIPIQYLELESLYAATVARGIRSLAVTSSEGGEGVSSICDALARRSEADGLRTLLVDLNLYHPGRATAVAWGPNDVPEPVATGRSLSLLPAPGKDLMAFRNKDTLRQLLVRWLEHYDVVIFDTSPLTALNRGNIPADQVCGACEGALLVVLAGVTPTTVVQSAVDKLTRAEANLIGAVYNDKLNPGLASEILRELNRLPSNRVTEWLKRWCRRSALLNFRI</sequence>
<dbReference type="InterPro" id="IPR027417">
    <property type="entry name" value="P-loop_NTPase"/>
</dbReference>
<evidence type="ECO:0000313" key="1">
    <source>
        <dbReference type="EMBL" id="ANB51304.1"/>
    </source>
</evidence>